<protein>
    <submittedName>
        <fullName evidence="3">Uncharacterized protein</fullName>
    </submittedName>
</protein>
<dbReference type="PROSITE" id="PS51450">
    <property type="entry name" value="LRR"/>
    <property type="match status" value="1"/>
</dbReference>
<dbReference type="SUPFAM" id="SSF52058">
    <property type="entry name" value="L domain-like"/>
    <property type="match status" value="1"/>
</dbReference>
<feature type="signal peptide" evidence="2">
    <location>
        <begin position="1"/>
        <end position="18"/>
    </location>
</feature>
<dbReference type="InterPro" id="IPR050328">
    <property type="entry name" value="Dev_Immune_Receptor"/>
</dbReference>
<dbReference type="PANTHER" id="PTHR24373">
    <property type="entry name" value="SLIT RELATED LEUCINE-RICH REPEAT NEURONAL PROTEIN"/>
    <property type="match status" value="1"/>
</dbReference>
<evidence type="ECO:0000256" key="1">
    <source>
        <dbReference type="ARBA" id="ARBA00022729"/>
    </source>
</evidence>
<comment type="caution">
    <text evidence="3">The sequence shown here is derived from an EMBL/GenBank/DDBJ whole genome shotgun (WGS) entry which is preliminary data.</text>
</comment>
<evidence type="ECO:0000313" key="3">
    <source>
        <dbReference type="EMBL" id="CAH0105741.1"/>
    </source>
</evidence>
<proteinExistence type="predicted"/>
<dbReference type="EMBL" id="CAKKLH010000200">
    <property type="protein sequence ID" value="CAH0105741.1"/>
    <property type="molecule type" value="Genomic_DNA"/>
</dbReference>
<name>A0A8J2WIM2_9CRUS</name>
<dbReference type="InterPro" id="IPR001611">
    <property type="entry name" value="Leu-rich_rpt"/>
</dbReference>
<evidence type="ECO:0000256" key="2">
    <source>
        <dbReference type="SAM" id="SignalP"/>
    </source>
</evidence>
<keyword evidence="1 2" id="KW-0732">Signal</keyword>
<dbReference type="Gene3D" id="3.80.10.10">
    <property type="entry name" value="Ribonuclease Inhibitor"/>
    <property type="match status" value="1"/>
</dbReference>
<dbReference type="InterPro" id="IPR032675">
    <property type="entry name" value="LRR_dom_sf"/>
</dbReference>
<dbReference type="Proteomes" id="UP000789390">
    <property type="component" value="Unassembled WGS sequence"/>
</dbReference>
<reference evidence="3" key="1">
    <citation type="submission" date="2021-11" db="EMBL/GenBank/DDBJ databases">
        <authorList>
            <person name="Schell T."/>
        </authorList>
    </citation>
    <scope>NUCLEOTIDE SEQUENCE</scope>
    <source>
        <strain evidence="3">M5</strain>
    </source>
</reference>
<accession>A0A8J2WIM2</accession>
<dbReference type="PANTHER" id="PTHR24373:SF275">
    <property type="entry name" value="TIR DOMAIN-CONTAINING PROTEIN"/>
    <property type="match status" value="1"/>
</dbReference>
<dbReference type="Pfam" id="PF13855">
    <property type="entry name" value="LRR_8"/>
    <property type="match status" value="1"/>
</dbReference>
<keyword evidence="4" id="KW-1185">Reference proteome</keyword>
<evidence type="ECO:0000313" key="4">
    <source>
        <dbReference type="Proteomes" id="UP000789390"/>
    </source>
</evidence>
<gene>
    <name evidence="3" type="ORF">DGAL_LOCUS8806</name>
</gene>
<sequence>MNSMTFFFVGCLVGLCSSALSPICQWNSRARTSSSPSIQLRYKGNEFPDMEEGRIPAWVGSDGLMRVPSALPYLTSSDHSDDSIPGVLSPKRTNNSPYGLVVLPGISTFQTDSNAFEGSNDEVEEEESSFSRRLLKFAPLLPKSESQTTADYYNFESFLSTDDQDGSFAGVLVPSVTHADGSDVFGFETYNPSASYPAEFDASNIDLPFGCHIVSVVKDTDPPGYLICNDSSMTRVPDDLPRQVALSIFEMNNTSVEILASGTFRLLDVVTMIFHSNPLLDTIELDAFDNVTNLHSLYIEHNSILTLDWKMFDGLDGLEMLSLKANQIDLTEKFKSVPDDSCFLPDLHYLDLSENPLGSLNEYAFWQLRESPIEELSLKSCGLSFIHQESLYCSPYWSTVDFEPSGQNEVRRCVHFLM</sequence>
<dbReference type="OrthoDB" id="8400687at2759"/>
<feature type="chain" id="PRO_5035199998" evidence="2">
    <location>
        <begin position="19"/>
        <end position="418"/>
    </location>
</feature>
<organism evidence="3 4">
    <name type="scientific">Daphnia galeata</name>
    <dbReference type="NCBI Taxonomy" id="27404"/>
    <lineage>
        <taxon>Eukaryota</taxon>
        <taxon>Metazoa</taxon>
        <taxon>Ecdysozoa</taxon>
        <taxon>Arthropoda</taxon>
        <taxon>Crustacea</taxon>
        <taxon>Branchiopoda</taxon>
        <taxon>Diplostraca</taxon>
        <taxon>Cladocera</taxon>
        <taxon>Anomopoda</taxon>
        <taxon>Daphniidae</taxon>
        <taxon>Daphnia</taxon>
    </lineage>
</organism>
<dbReference type="AlphaFoldDB" id="A0A8J2WIM2"/>